<keyword evidence="1" id="KW-1133">Transmembrane helix</keyword>
<protein>
    <recommendedName>
        <fullName evidence="4">Sugar transporter</fullName>
    </recommendedName>
</protein>
<evidence type="ECO:0000313" key="2">
    <source>
        <dbReference type="EMBL" id="PQB04432.1"/>
    </source>
</evidence>
<dbReference type="Proteomes" id="UP000239800">
    <property type="component" value="Unassembled WGS sequence"/>
</dbReference>
<evidence type="ECO:0000256" key="1">
    <source>
        <dbReference type="SAM" id="Phobius"/>
    </source>
</evidence>
<keyword evidence="1" id="KW-0472">Membrane</keyword>
<accession>A0A2S7KP85</accession>
<dbReference type="AlphaFoldDB" id="A0A2S7KP85"/>
<sequence length="144" mass="15902">MTDSNKPNTAFWIIAVVALIWNIMGVMAYLGSVYMDDATRDLMTPEQIELMEATPAWVTGIFAIATFAGVLGALLMVLKRKLAVPLFAISLIAVLIQNVYAWFATNAAEVYGTVQGYVMPLLVITISIFLFWYSKGATQKGWLK</sequence>
<gene>
    <name evidence="2" type="ORF">BST85_05605</name>
</gene>
<feature type="transmembrane region" description="Helical" evidence="1">
    <location>
        <begin position="12"/>
        <end position="35"/>
    </location>
</feature>
<proteinExistence type="predicted"/>
<name>A0A2S7KP85_9FLAO</name>
<evidence type="ECO:0008006" key="4">
    <source>
        <dbReference type="Google" id="ProtNLM"/>
    </source>
</evidence>
<dbReference type="RefSeq" id="WP_104812357.1">
    <property type="nucleotide sequence ID" value="NZ_MQUB01000001.1"/>
</dbReference>
<feature type="transmembrane region" description="Helical" evidence="1">
    <location>
        <begin position="55"/>
        <end position="75"/>
    </location>
</feature>
<feature type="transmembrane region" description="Helical" evidence="1">
    <location>
        <begin position="115"/>
        <end position="134"/>
    </location>
</feature>
<feature type="transmembrane region" description="Helical" evidence="1">
    <location>
        <begin position="82"/>
        <end position="103"/>
    </location>
</feature>
<dbReference type="EMBL" id="MQUB01000001">
    <property type="protein sequence ID" value="PQB04432.1"/>
    <property type="molecule type" value="Genomic_DNA"/>
</dbReference>
<dbReference type="OrthoDB" id="1143964at2"/>
<evidence type="ECO:0000313" key="3">
    <source>
        <dbReference type="Proteomes" id="UP000239800"/>
    </source>
</evidence>
<organism evidence="2 3">
    <name type="scientific">Aureitalea marina</name>
    <dbReference type="NCBI Taxonomy" id="930804"/>
    <lineage>
        <taxon>Bacteria</taxon>
        <taxon>Pseudomonadati</taxon>
        <taxon>Bacteroidota</taxon>
        <taxon>Flavobacteriia</taxon>
        <taxon>Flavobacteriales</taxon>
        <taxon>Flavobacteriaceae</taxon>
        <taxon>Aureitalea</taxon>
    </lineage>
</organism>
<comment type="caution">
    <text evidence="2">The sequence shown here is derived from an EMBL/GenBank/DDBJ whole genome shotgun (WGS) entry which is preliminary data.</text>
</comment>
<keyword evidence="3" id="KW-1185">Reference proteome</keyword>
<reference evidence="2 3" key="1">
    <citation type="submission" date="2016-11" db="EMBL/GenBank/DDBJ databases">
        <title>Trade-off between light-utilization and light-protection in marine flavobacteria.</title>
        <authorList>
            <person name="Kumagai Y."/>
        </authorList>
    </citation>
    <scope>NUCLEOTIDE SEQUENCE [LARGE SCALE GENOMIC DNA]</scope>
    <source>
        <strain evidence="2 3">NBRC 107741</strain>
    </source>
</reference>
<keyword evidence="1" id="KW-0812">Transmembrane</keyword>